<reference evidence="3 4" key="1">
    <citation type="submission" date="2016-10" db="EMBL/GenBank/DDBJ databases">
        <authorList>
            <person name="de Groot N.N."/>
        </authorList>
    </citation>
    <scope>NUCLEOTIDE SEQUENCE [LARGE SCALE GENOMIC DNA]</scope>
    <source>
        <strain evidence="3 4">AR40</strain>
    </source>
</reference>
<feature type="compositionally biased region" description="Basic and acidic residues" evidence="1">
    <location>
        <begin position="45"/>
        <end position="65"/>
    </location>
</feature>
<evidence type="ECO:0000313" key="4">
    <source>
        <dbReference type="Proteomes" id="UP000182584"/>
    </source>
</evidence>
<dbReference type="eggNOG" id="ENOG5030H1C">
    <property type="taxonomic scope" value="Bacteria"/>
</dbReference>
<dbReference type="EMBL" id="FOGJ01000012">
    <property type="protein sequence ID" value="SER84932.1"/>
    <property type="molecule type" value="Genomic_DNA"/>
</dbReference>
<protein>
    <submittedName>
        <fullName evidence="3">Uncharacterized protein</fullName>
    </submittedName>
</protein>
<evidence type="ECO:0000313" key="3">
    <source>
        <dbReference type="EMBL" id="SER84932.1"/>
    </source>
</evidence>
<dbReference type="AlphaFoldDB" id="A0A1H9SIY6"/>
<name>A0A1H9SIY6_BUTFI</name>
<dbReference type="RefSeq" id="WP_074756196.1">
    <property type="nucleotide sequence ID" value="NZ_FOGJ01000012.1"/>
</dbReference>
<feature type="chain" id="PRO_5038970481" evidence="2">
    <location>
        <begin position="19"/>
        <end position="632"/>
    </location>
</feature>
<sequence length="632" mass="71608">MKRKIVALFMTCTLGATLLTGCGDIASAFSSDDKEEDVDEDVDGESDKKDKDKDEESGDSEKASDESEDDSEDKDSADVEGLKVPESEEELFAFMEGEWDFINPVTLEDYAHMEIDDKGSFVYGYTGSKENCTGEFVANHLYVEEDVPLTFTVNVSGLDGMTFEYSGYVVEDEDSSDGKIYYGSCDGEDYIYMEETGNGDTFAGSVLFQDPGTVDGSFHMGSNSYIMHRKSDADTEAELKDGEFYAWVWKADDKGLWAQEMKPITWDDENEYTGNRYTAAAFMPGEMGSAYYAYSKDIDKKLLLNGRRLDMENPRYMCLLKVSSDGVIEDIQEVDDAFYGMYDLGDHDPEVSFEGETFTYNGIDIDVSDLGGGMKINNVYTAYGKVIIECYISHHENSYLVFDKFRGEIVREYFNGNNLIWIGDDFTTAIYSNGNEIRDLCGDLMHYIDCEEIESLEFTDDGKSVKCTYVIWDDKKQDEETKEETFELPERRDGAMNAYSDYMDSGRASDYRRFMEYAPDDAKFFILTDPQIWTGDVLYVMGALDESAVNKVMIVALSDNTYFEIKDDDGDIVASDYLDKSRGRAYLMTMSEGIPLYTVYVTTYDDNLEEVVSTWDVTMISGETYQHCLFVE</sequence>
<dbReference type="OrthoDB" id="1995745at2"/>
<organism evidence="3 4">
    <name type="scientific">Butyrivibrio fibrisolvens</name>
    <dbReference type="NCBI Taxonomy" id="831"/>
    <lineage>
        <taxon>Bacteria</taxon>
        <taxon>Bacillati</taxon>
        <taxon>Bacillota</taxon>
        <taxon>Clostridia</taxon>
        <taxon>Lachnospirales</taxon>
        <taxon>Lachnospiraceae</taxon>
        <taxon>Butyrivibrio</taxon>
    </lineage>
</organism>
<proteinExistence type="predicted"/>
<evidence type="ECO:0000256" key="2">
    <source>
        <dbReference type="SAM" id="SignalP"/>
    </source>
</evidence>
<dbReference type="Proteomes" id="UP000182584">
    <property type="component" value="Unassembled WGS sequence"/>
</dbReference>
<feature type="compositionally biased region" description="Acidic residues" evidence="1">
    <location>
        <begin position="33"/>
        <end position="44"/>
    </location>
</feature>
<feature type="region of interest" description="Disordered" evidence="1">
    <location>
        <begin position="26"/>
        <end position="82"/>
    </location>
</feature>
<dbReference type="PROSITE" id="PS51257">
    <property type="entry name" value="PROKAR_LIPOPROTEIN"/>
    <property type="match status" value="1"/>
</dbReference>
<keyword evidence="2" id="KW-0732">Signal</keyword>
<feature type="signal peptide" evidence="2">
    <location>
        <begin position="1"/>
        <end position="18"/>
    </location>
</feature>
<accession>A0A1H9SIY6</accession>
<gene>
    <name evidence="3" type="ORF">SAMN04487884_11265</name>
</gene>
<evidence type="ECO:0000256" key="1">
    <source>
        <dbReference type="SAM" id="MobiDB-lite"/>
    </source>
</evidence>